<dbReference type="EMBL" id="FN668655">
    <property type="protein sequence ID" value="CBK23161.2"/>
    <property type="molecule type" value="Genomic_DNA"/>
</dbReference>
<evidence type="ECO:0000256" key="2">
    <source>
        <dbReference type="ARBA" id="ARBA00023152"/>
    </source>
</evidence>
<protein>
    <submittedName>
        <fullName evidence="3">Uncharacterized protein</fullName>
    </submittedName>
</protein>
<sequence length="260" mass="29764">MFQIYKFSSKLIPWSKALWDFLPAVIQKQIFNPSESRGSFQHHAISTEVMMGDLVKKELQRHKEEGSYNRHFDYQTHFLGYQARTSFPSLFDCDYAYALGREAAALIQYNLTGYIYIYMATLRNLKEEPSEWIPYAVPLLDFCTVEAKQGVYRPSIPESNVNMNDAPFLRFVAHCDKWAVKDETCNPGSVQFGGAGSWNTTLSLQIEKHDYLKRIQLLRDELKAVEKICLPGCDALLVYSAIAGVEGVIELRENGIKKKI</sequence>
<dbReference type="OrthoDB" id="537915at2759"/>
<dbReference type="PANTHER" id="PTHR43650:SF17">
    <property type="entry name" value="PYROPHOSPHATE--FRUCTOSE 6-PHOSPHATE 1-PHOSPHOTRANSFERASE SUBUNIT ALPHA 1"/>
    <property type="match status" value="1"/>
</dbReference>
<keyword evidence="2" id="KW-0324">Glycolysis</keyword>
<evidence type="ECO:0000313" key="3">
    <source>
        <dbReference type="EMBL" id="CBK23161.2"/>
    </source>
</evidence>
<dbReference type="PANTHER" id="PTHR43650">
    <property type="entry name" value="PYROPHOSPHATE--FRUCTOSE 6-PHOSPHATE 1-PHOSPHOTRANSFERASE"/>
    <property type="match status" value="1"/>
</dbReference>
<dbReference type="RefSeq" id="XP_012897209.1">
    <property type="nucleotide sequence ID" value="XM_013041755.1"/>
</dbReference>
<organism evidence="3">
    <name type="scientific">Blastocystis hominis</name>
    <dbReference type="NCBI Taxonomy" id="12968"/>
    <lineage>
        <taxon>Eukaryota</taxon>
        <taxon>Sar</taxon>
        <taxon>Stramenopiles</taxon>
        <taxon>Bigyra</taxon>
        <taxon>Opalozoa</taxon>
        <taxon>Opalinata</taxon>
        <taxon>Blastocystidae</taxon>
        <taxon>Blastocystis</taxon>
    </lineage>
</organism>
<dbReference type="InParanoid" id="D8M522"/>
<dbReference type="Proteomes" id="UP000008312">
    <property type="component" value="Unassembled WGS sequence"/>
</dbReference>
<dbReference type="AlphaFoldDB" id="D8M522"/>
<dbReference type="GO" id="GO:0005829">
    <property type="term" value="C:cytosol"/>
    <property type="evidence" value="ECO:0007669"/>
    <property type="project" value="TreeGrafter"/>
</dbReference>
<dbReference type="GO" id="GO:0003872">
    <property type="term" value="F:6-phosphofructokinase activity"/>
    <property type="evidence" value="ECO:0007669"/>
    <property type="project" value="InterPro"/>
</dbReference>
<keyword evidence="1" id="KW-0963">Cytoplasm</keyword>
<reference evidence="3" key="1">
    <citation type="submission" date="2010-02" db="EMBL/GenBank/DDBJ databases">
        <title>Sequencing and annotation of the Blastocystis hominis genome.</title>
        <authorList>
            <person name="Wincker P."/>
        </authorList>
    </citation>
    <scope>NUCLEOTIDE SEQUENCE</scope>
    <source>
        <strain evidence="3">Singapore isolate B</strain>
    </source>
</reference>
<keyword evidence="4" id="KW-1185">Reference proteome</keyword>
<proteinExistence type="predicted"/>
<dbReference type="GeneID" id="24920202"/>
<accession>D8M522</accession>
<evidence type="ECO:0000313" key="4">
    <source>
        <dbReference type="Proteomes" id="UP000008312"/>
    </source>
</evidence>
<dbReference type="SUPFAM" id="SSF53784">
    <property type="entry name" value="Phosphofructokinase"/>
    <property type="match status" value="1"/>
</dbReference>
<dbReference type="GO" id="GO:0047334">
    <property type="term" value="F:diphosphate-fructose-6-phosphate 1-phosphotransferase activity"/>
    <property type="evidence" value="ECO:0007669"/>
    <property type="project" value="TreeGrafter"/>
</dbReference>
<dbReference type="Gene3D" id="3.40.50.450">
    <property type="match status" value="1"/>
</dbReference>
<name>D8M522_BLAHO</name>
<evidence type="ECO:0000256" key="1">
    <source>
        <dbReference type="ARBA" id="ARBA00022490"/>
    </source>
</evidence>
<dbReference type="GO" id="GO:0015979">
    <property type="term" value="P:photosynthesis"/>
    <property type="evidence" value="ECO:0007669"/>
    <property type="project" value="TreeGrafter"/>
</dbReference>
<dbReference type="InterPro" id="IPR035966">
    <property type="entry name" value="PKF_sf"/>
</dbReference>
<gene>
    <name evidence="3" type="ORF">GSBLH_T00003079001</name>
</gene>
<dbReference type="GO" id="GO:0009749">
    <property type="term" value="P:response to glucose"/>
    <property type="evidence" value="ECO:0007669"/>
    <property type="project" value="TreeGrafter"/>
</dbReference>